<accession>A0ABD0YIN9</accession>
<keyword evidence="3" id="KW-0418">Kinase</keyword>
<reference evidence="6 7" key="1">
    <citation type="submission" date="2024-07" db="EMBL/GenBank/DDBJ databases">
        <title>Chromosome-level genome assembly of the water stick insect Ranatra chinensis (Heteroptera: Nepidae).</title>
        <authorList>
            <person name="Liu X."/>
        </authorList>
    </citation>
    <scope>NUCLEOTIDE SEQUENCE [LARGE SCALE GENOMIC DNA]</scope>
    <source>
        <strain evidence="6">Cailab_2021Rc</strain>
        <tissue evidence="6">Muscle</tissue>
    </source>
</reference>
<evidence type="ECO:0000259" key="5">
    <source>
        <dbReference type="PROSITE" id="PS50290"/>
    </source>
</evidence>
<comment type="similarity">
    <text evidence="1">Belongs to the PI3/PI4-kinase family. Type III PI4K subfamily.</text>
</comment>
<feature type="compositionally biased region" description="Low complexity" evidence="4">
    <location>
        <begin position="37"/>
        <end position="47"/>
    </location>
</feature>
<name>A0ABD0YIN9_9HEMI</name>
<evidence type="ECO:0000313" key="7">
    <source>
        <dbReference type="Proteomes" id="UP001558652"/>
    </source>
</evidence>
<feature type="domain" description="PI3K/PI4K catalytic" evidence="5">
    <location>
        <begin position="50"/>
        <end position="313"/>
    </location>
</feature>
<dbReference type="PANTHER" id="PTHR10048:SF15">
    <property type="entry name" value="PHOSPHATIDYLINOSITOL 4-KINASE ALPHA"/>
    <property type="match status" value="1"/>
</dbReference>
<feature type="region of interest" description="Disordered" evidence="4">
    <location>
        <begin position="37"/>
        <end position="62"/>
    </location>
</feature>
<protein>
    <recommendedName>
        <fullName evidence="5">PI3K/PI4K catalytic domain-containing protein</fullName>
    </recommendedName>
</protein>
<keyword evidence="2" id="KW-0808">Transferase</keyword>
<dbReference type="Gene3D" id="1.10.1070.11">
    <property type="entry name" value="Phosphatidylinositol 3-/4-kinase, catalytic domain"/>
    <property type="match status" value="1"/>
</dbReference>
<dbReference type="PROSITE" id="PS00916">
    <property type="entry name" value="PI3_4_KINASE_2"/>
    <property type="match status" value="1"/>
</dbReference>
<evidence type="ECO:0000256" key="1">
    <source>
        <dbReference type="ARBA" id="ARBA00006209"/>
    </source>
</evidence>
<dbReference type="InterPro" id="IPR000403">
    <property type="entry name" value="PI3/4_kinase_cat_dom"/>
</dbReference>
<dbReference type="CDD" id="cd05167">
    <property type="entry name" value="PI4Kc_III_alpha"/>
    <property type="match status" value="1"/>
</dbReference>
<dbReference type="GO" id="GO:0016301">
    <property type="term" value="F:kinase activity"/>
    <property type="evidence" value="ECO:0007669"/>
    <property type="project" value="UniProtKB-KW"/>
</dbReference>
<dbReference type="Proteomes" id="UP001558652">
    <property type="component" value="Unassembled WGS sequence"/>
</dbReference>
<dbReference type="PROSITE" id="PS00915">
    <property type="entry name" value="PI3_4_KINASE_1"/>
    <property type="match status" value="1"/>
</dbReference>
<dbReference type="PROSITE" id="PS50290">
    <property type="entry name" value="PI3_4_KINASE_3"/>
    <property type="match status" value="1"/>
</dbReference>
<evidence type="ECO:0000256" key="2">
    <source>
        <dbReference type="ARBA" id="ARBA00022679"/>
    </source>
</evidence>
<evidence type="ECO:0000256" key="3">
    <source>
        <dbReference type="ARBA" id="ARBA00022777"/>
    </source>
</evidence>
<dbReference type="InterPro" id="IPR036940">
    <property type="entry name" value="PI3/4_kinase_cat_sf"/>
</dbReference>
<evidence type="ECO:0000256" key="4">
    <source>
        <dbReference type="SAM" id="MobiDB-lite"/>
    </source>
</evidence>
<dbReference type="PANTHER" id="PTHR10048">
    <property type="entry name" value="PHOSPHATIDYLINOSITOL KINASE"/>
    <property type="match status" value="1"/>
</dbReference>
<evidence type="ECO:0000313" key="6">
    <source>
        <dbReference type="EMBL" id="KAL1122937.1"/>
    </source>
</evidence>
<dbReference type="InterPro" id="IPR015433">
    <property type="entry name" value="PI3/4_kinase"/>
</dbReference>
<dbReference type="InterPro" id="IPR018936">
    <property type="entry name" value="PI3/4_kinase_CS"/>
</dbReference>
<dbReference type="SUPFAM" id="SSF56112">
    <property type="entry name" value="Protein kinase-like (PK-like)"/>
    <property type="match status" value="1"/>
</dbReference>
<dbReference type="SMART" id="SM00146">
    <property type="entry name" value="PI3Kc"/>
    <property type="match status" value="1"/>
</dbReference>
<dbReference type="AlphaFoldDB" id="A0ABD0YIN9"/>
<dbReference type="InterPro" id="IPR011009">
    <property type="entry name" value="Kinase-like_dom_sf"/>
</dbReference>
<dbReference type="Gene3D" id="3.30.1010.10">
    <property type="entry name" value="Phosphatidylinositol 3-kinase Catalytic Subunit, Chain A, domain 4"/>
    <property type="match status" value="1"/>
</dbReference>
<dbReference type="EMBL" id="JBFDAA010000013">
    <property type="protein sequence ID" value="KAL1122937.1"/>
    <property type="molecule type" value="Genomic_DNA"/>
</dbReference>
<gene>
    <name evidence="6" type="ORF">AAG570_003262</name>
</gene>
<sequence>MYSLFSLIAAKAPYLARFFVKRCGIKDLESMALAISSGKSSTSPSNSVIRESPLKSGCGSPSPSGMGVEMWQAAIFKVGDDVRQDMLALQVIGIFKNIFQQVGLDLYLFPYRVIATAPGCGVIECVPNAKSRDQLGRQTDIGMYEYFLKTYGDENTKEFQTARRNFVRSMAAYSVIGFLLQIKDRHNGNIMLDTQGHIIHIDFGFMFESSPGGNLGFEPDIKLTDEMVMVMGGKMEAAPFRWFTELCVQAYLAVRPYQEAIISLVSLMLDTGLPCFRGQTIKLLRSRFAPNASDREAATYMISVIRNSFLNFRTRTYDMIQYYQNQIPY</sequence>
<dbReference type="Pfam" id="PF00454">
    <property type="entry name" value="PI3_PI4_kinase"/>
    <property type="match status" value="1"/>
</dbReference>
<organism evidence="6 7">
    <name type="scientific">Ranatra chinensis</name>
    <dbReference type="NCBI Taxonomy" id="642074"/>
    <lineage>
        <taxon>Eukaryota</taxon>
        <taxon>Metazoa</taxon>
        <taxon>Ecdysozoa</taxon>
        <taxon>Arthropoda</taxon>
        <taxon>Hexapoda</taxon>
        <taxon>Insecta</taxon>
        <taxon>Pterygota</taxon>
        <taxon>Neoptera</taxon>
        <taxon>Paraneoptera</taxon>
        <taxon>Hemiptera</taxon>
        <taxon>Heteroptera</taxon>
        <taxon>Panheteroptera</taxon>
        <taxon>Nepomorpha</taxon>
        <taxon>Nepidae</taxon>
        <taxon>Ranatrinae</taxon>
        <taxon>Ranatra</taxon>
    </lineage>
</organism>
<dbReference type="FunFam" id="1.10.1070.11:FF:000005">
    <property type="entry name" value="Phosphatidylinositol 4-kinase, catalytic, alpha"/>
    <property type="match status" value="1"/>
</dbReference>
<comment type="caution">
    <text evidence="6">The sequence shown here is derived from an EMBL/GenBank/DDBJ whole genome shotgun (WGS) entry which is preliminary data.</text>
</comment>
<keyword evidence="7" id="KW-1185">Reference proteome</keyword>
<proteinExistence type="inferred from homology"/>